<reference evidence="2" key="1">
    <citation type="submission" date="2021-01" db="EMBL/GenBank/DDBJ databases">
        <authorList>
            <person name="Lovell J.T."/>
            <person name="Bentley N."/>
            <person name="Bhattarai G."/>
            <person name="Jenkins J.W."/>
            <person name="Sreedasyam A."/>
            <person name="Alarcon Y."/>
            <person name="Bock C."/>
            <person name="Boston L."/>
            <person name="Carlson J."/>
            <person name="Cervantes K."/>
            <person name="Clermont K."/>
            <person name="Krom N."/>
            <person name="Kubenka K."/>
            <person name="Mamidi S."/>
            <person name="Mattison C."/>
            <person name="Monteros M."/>
            <person name="Pisani C."/>
            <person name="Plott C."/>
            <person name="Rajasekar S."/>
            <person name="Rhein H.S."/>
            <person name="Rohla C."/>
            <person name="Song M."/>
            <person name="Hilaire R.S."/>
            <person name="Shu S."/>
            <person name="Wells L."/>
            <person name="Wang X."/>
            <person name="Webber J."/>
            <person name="Heerema R.J."/>
            <person name="Klein P."/>
            <person name="Conner P."/>
            <person name="Grauke L."/>
            <person name="Grimwood J."/>
            <person name="Schmutz J."/>
            <person name="Randall J.J."/>
        </authorList>
    </citation>
    <scope>NUCLEOTIDE SEQUENCE</scope>
    <source>
        <tissue evidence="2">Leaf</tissue>
    </source>
</reference>
<organism evidence="2 3">
    <name type="scientific">Carya illinoinensis</name>
    <name type="common">Pecan</name>
    <dbReference type="NCBI Taxonomy" id="32201"/>
    <lineage>
        <taxon>Eukaryota</taxon>
        <taxon>Viridiplantae</taxon>
        <taxon>Streptophyta</taxon>
        <taxon>Embryophyta</taxon>
        <taxon>Tracheophyta</taxon>
        <taxon>Spermatophyta</taxon>
        <taxon>Magnoliopsida</taxon>
        <taxon>eudicotyledons</taxon>
        <taxon>Gunneridae</taxon>
        <taxon>Pentapetalae</taxon>
        <taxon>rosids</taxon>
        <taxon>fabids</taxon>
        <taxon>Fagales</taxon>
        <taxon>Juglandaceae</taxon>
        <taxon>Carya</taxon>
    </lineage>
</organism>
<evidence type="ECO:0000256" key="1">
    <source>
        <dbReference type="SAM" id="MobiDB-lite"/>
    </source>
</evidence>
<proteinExistence type="predicted"/>
<feature type="compositionally biased region" description="Low complexity" evidence="1">
    <location>
        <begin position="23"/>
        <end position="32"/>
    </location>
</feature>
<evidence type="ECO:0000313" key="3">
    <source>
        <dbReference type="Proteomes" id="UP000811246"/>
    </source>
</evidence>
<gene>
    <name evidence="2" type="ORF">I3842_16G108600</name>
</gene>
<feature type="region of interest" description="Disordered" evidence="1">
    <location>
        <begin position="23"/>
        <end position="63"/>
    </location>
</feature>
<name>A0A922D562_CARIL</name>
<accession>A0A922D562</accession>
<protein>
    <submittedName>
        <fullName evidence="2">Uncharacterized protein</fullName>
    </submittedName>
</protein>
<feature type="compositionally biased region" description="Polar residues" evidence="1">
    <location>
        <begin position="33"/>
        <end position="42"/>
    </location>
</feature>
<dbReference type="EMBL" id="CM031840">
    <property type="protein sequence ID" value="KAG6673376.1"/>
    <property type="molecule type" value="Genomic_DNA"/>
</dbReference>
<evidence type="ECO:0000313" key="2">
    <source>
        <dbReference type="EMBL" id="KAG6673376.1"/>
    </source>
</evidence>
<dbReference type="AlphaFoldDB" id="A0A922D562"/>
<comment type="caution">
    <text evidence="2">The sequence shown here is derived from an EMBL/GenBank/DDBJ whole genome shotgun (WGS) entry which is preliminary data.</text>
</comment>
<dbReference type="Proteomes" id="UP000811246">
    <property type="component" value="Chromosome 16"/>
</dbReference>
<dbReference type="PROSITE" id="PS51257">
    <property type="entry name" value="PROKAR_LIPOPROTEIN"/>
    <property type="match status" value="1"/>
</dbReference>
<sequence>MGTPRCSQVAPPLIFSQACSVSSPSQATSSSSDGATISESGISVNNGFSGTSGTGSGSSLSSASTNSFFPMRMTGFLLRFVGNSRRLTPAWMQSSTTAGIRGIENLSS</sequence>